<keyword evidence="3" id="KW-0597">Phosphoprotein</keyword>
<dbReference type="PROSITE" id="PS00455">
    <property type="entry name" value="AMP_BINDING"/>
    <property type="match status" value="1"/>
</dbReference>
<sequence length="880" mass="93731">MTISTSRGFVAAAPAPITGSAEPDLAGGLAHAFATAADRFGAAIALRLQGTEISYRELLDAARGVAARIRGLKPADEGPVVVQLGLSPDTVAVVLGVFLTRRPLVTLDTALPADRIDAILSSLRTHGRSPGLAIADADHMDGLRNCGTRCGVPVAEITDVLADTSPATGPATDPAVRVEIDDARSGSDAAFQVTNIQFTSGSTGTPKGVLQPGAMWLCDSIFMRERFGLREGLRVALCMPISFGGGLNVLMGSLLSGCDVLVADPRQGTSTAMLDMIAADQIHTVFLTPSLLRSLVRTSAAGTVHPAWSTLRRIITTGEPLTGESATATLRLAPQATVTNWAGSSETYAIGHLDVRAGDPVGPGPLPAGTPALHKTVTVDRSGRVSISSRYIALGYLDPAGDADRFSVGDDGVRTFHSGDKGRFDGDDLILLGRADDAVKIRGYLVEPAEVSAALLRDGDLSEAVVIARENTSETVELIAYVVPEGSRRTPPTAVLRARLRDALPPWMVPAHIIELSELPRNARGKVDRTSLPEPQRHVEPVVGELESSIAAIWARELTLDVVGRNENIYALGADSLTIQQIMVRLNSSHGVGLTQSDMASAPTVAELATIIAARIGGSSSGPRSRRADRLAPTTVPLRRGHGRPVFCFTGAGASALTFVPFADRIGELDGIGPVHAFAPHGLDTRGIPDWTVNAAVRRHLRDLRRIQPEGPYVLVGHSLGGFIALEAARRLTADGHRVDLVVVVDTFVPPRVLQRAKRADPSLTTTPVYEPLPRKELWRRRIRVPFAGVVKTSPTADAQALEELGVRVARLHRPRPYSGRVLVVQGSENRDEPSIWRRHIVTGDVDILRLDCNHLSVVREPHIGDVVDAIGTALDRRDF</sequence>
<dbReference type="InterPro" id="IPR025110">
    <property type="entry name" value="AMP-bd_C"/>
</dbReference>
<dbReference type="InterPro" id="IPR045851">
    <property type="entry name" value="AMP-bd_C_sf"/>
</dbReference>
<dbReference type="InterPro" id="IPR042099">
    <property type="entry name" value="ANL_N_sf"/>
</dbReference>
<dbReference type="CDD" id="cd00741">
    <property type="entry name" value="Lipase"/>
    <property type="match status" value="1"/>
</dbReference>
<dbReference type="OrthoDB" id="2472181at2"/>
<dbReference type="PROSITE" id="PS50075">
    <property type="entry name" value="CARRIER"/>
    <property type="match status" value="1"/>
</dbReference>
<dbReference type="SUPFAM" id="SSF47336">
    <property type="entry name" value="ACP-like"/>
    <property type="match status" value="1"/>
</dbReference>
<evidence type="ECO:0000256" key="2">
    <source>
        <dbReference type="ARBA" id="ARBA00022450"/>
    </source>
</evidence>
<dbReference type="InterPro" id="IPR036736">
    <property type="entry name" value="ACP-like_sf"/>
</dbReference>
<dbReference type="RefSeq" id="WP_086537876.1">
    <property type="nucleotide sequence ID" value="NZ_NGFO01000058.1"/>
</dbReference>
<dbReference type="InterPro" id="IPR009081">
    <property type="entry name" value="PP-bd_ACP"/>
</dbReference>
<comment type="cofactor">
    <cofactor evidence="1">
        <name>pantetheine 4'-phosphate</name>
        <dbReference type="ChEBI" id="CHEBI:47942"/>
    </cofactor>
</comment>
<feature type="domain" description="Carrier" evidence="4">
    <location>
        <begin position="541"/>
        <end position="616"/>
    </location>
</feature>
<dbReference type="Gene3D" id="3.40.50.1820">
    <property type="entry name" value="alpha/beta hydrolase"/>
    <property type="match status" value="1"/>
</dbReference>
<organism evidence="5 6">
    <name type="scientific">Gordonia lacunae</name>
    <dbReference type="NCBI Taxonomy" id="417102"/>
    <lineage>
        <taxon>Bacteria</taxon>
        <taxon>Bacillati</taxon>
        <taxon>Actinomycetota</taxon>
        <taxon>Actinomycetes</taxon>
        <taxon>Mycobacteriales</taxon>
        <taxon>Gordoniaceae</taxon>
        <taxon>Gordonia</taxon>
    </lineage>
</organism>
<evidence type="ECO:0000313" key="6">
    <source>
        <dbReference type="Proteomes" id="UP000194632"/>
    </source>
</evidence>
<dbReference type="Gene3D" id="3.40.50.12780">
    <property type="entry name" value="N-terminal domain of ligase-like"/>
    <property type="match status" value="1"/>
</dbReference>
<dbReference type="InterPro" id="IPR020845">
    <property type="entry name" value="AMP-binding_CS"/>
</dbReference>
<dbReference type="Pfam" id="PF13193">
    <property type="entry name" value="AMP-binding_C"/>
    <property type="match status" value="1"/>
</dbReference>
<keyword evidence="6" id="KW-1185">Reference proteome</keyword>
<evidence type="ECO:0000259" key="4">
    <source>
        <dbReference type="PROSITE" id="PS50075"/>
    </source>
</evidence>
<dbReference type="PANTHER" id="PTHR44845">
    <property type="entry name" value="CARRIER DOMAIN-CONTAINING PROTEIN"/>
    <property type="match status" value="1"/>
</dbReference>
<gene>
    <name evidence="5" type="ORF">CA982_25400</name>
</gene>
<dbReference type="Pfam" id="PF00550">
    <property type="entry name" value="PP-binding"/>
    <property type="match status" value="1"/>
</dbReference>
<proteinExistence type="predicted"/>
<dbReference type="EMBL" id="NGFO01000058">
    <property type="protein sequence ID" value="OUC75668.1"/>
    <property type="molecule type" value="Genomic_DNA"/>
</dbReference>
<evidence type="ECO:0000256" key="3">
    <source>
        <dbReference type="ARBA" id="ARBA00022553"/>
    </source>
</evidence>
<comment type="caution">
    <text evidence="5">The sequence shown here is derived from an EMBL/GenBank/DDBJ whole genome shotgun (WGS) entry which is preliminary data.</text>
</comment>
<evidence type="ECO:0000313" key="5">
    <source>
        <dbReference type="EMBL" id="OUC75668.1"/>
    </source>
</evidence>
<dbReference type="InterPro" id="IPR029058">
    <property type="entry name" value="AB_hydrolase_fold"/>
</dbReference>
<dbReference type="SMART" id="SM00824">
    <property type="entry name" value="PKS_TE"/>
    <property type="match status" value="1"/>
</dbReference>
<dbReference type="PANTHER" id="PTHR44845:SF6">
    <property type="entry name" value="BETA-ALANINE-ACTIVATING ENZYME"/>
    <property type="match status" value="1"/>
</dbReference>
<name>A0A243Q326_9ACTN</name>
<dbReference type="Proteomes" id="UP000194632">
    <property type="component" value="Unassembled WGS sequence"/>
</dbReference>
<dbReference type="SUPFAM" id="SSF53474">
    <property type="entry name" value="alpha/beta-Hydrolases"/>
    <property type="match status" value="1"/>
</dbReference>
<evidence type="ECO:0000256" key="1">
    <source>
        <dbReference type="ARBA" id="ARBA00001957"/>
    </source>
</evidence>
<dbReference type="Pfam" id="PF00501">
    <property type="entry name" value="AMP-binding"/>
    <property type="match status" value="1"/>
</dbReference>
<keyword evidence="2" id="KW-0596">Phosphopantetheine</keyword>
<dbReference type="AlphaFoldDB" id="A0A243Q326"/>
<dbReference type="SUPFAM" id="SSF56801">
    <property type="entry name" value="Acetyl-CoA synthetase-like"/>
    <property type="match status" value="1"/>
</dbReference>
<dbReference type="Gene3D" id="3.30.300.30">
    <property type="match status" value="1"/>
</dbReference>
<protein>
    <submittedName>
        <fullName evidence="5">Peptide synthetase</fullName>
    </submittedName>
</protein>
<dbReference type="Gene3D" id="1.10.1200.10">
    <property type="entry name" value="ACP-like"/>
    <property type="match status" value="1"/>
</dbReference>
<dbReference type="STRING" id="417102.CA982_25400"/>
<dbReference type="InterPro" id="IPR000873">
    <property type="entry name" value="AMP-dep_synth/lig_dom"/>
</dbReference>
<dbReference type="Pfam" id="PF00975">
    <property type="entry name" value="Thioesterase"/>
    <property type="match status" value="1"/>
</dbReference>
<reference evidence="5 6" key="1">
    <citation type="submission" date="2017-05" db="EMBL/GenBank/DDBJ databases">
        <title>Biotechnological potential of actinobacteria isolated from South African environments.</title>
        <authorList>
            <person name="Le Roes-Hill M."/>
            <person name="Prins A."/>
            <person name="Durrell K.A."/>
        </authorList>
    </citation>
    <scope>NUCLEOTIDE SEQUENCE [LARGE SCALE GENOMIC DNA]</scope>
    <source>
        <strain evidence="5">BS2</strain>
    </source>
</reference>
<dbReference type="InterPro" id="IPR020802">
    <property type="entry name" value="TesA-like"/>
</dbReference>
<dbReference type="InterPro" id="IPR001031">
    <property type="entry name" value="Thioesterase"/>
</dbReference>
<accession>A0A243Q326</accession>